<dbReference type="EMBL" id="BAAARV010000021">
    <property type="protein sequence ID" value="GAA2341542.1"/>
    <property type="molecule type" value="Genomic_DNA"/>
</dbReference>
<sequence>MKPYPKESMSSVVKRAARAILIDDEQRLLLIKRTKRDQPPYWTAPGGGVEPSDVSVEQAMRRELREEIGAEVGAVQQVFLVSTPAGEAGFGVQHFFVCRLERLELDNRSGPEFADPSRGGYDLDRIAIGADGSIQVDLKPESLKAFIQTNWAALTDATAGLTEQTSQQLG</sequence>
<dbReference type="Gene3D" id="3.90.79.10">
    <property type="entry name" value="Nucleoside Triphosphate Pyrophosphohydrolase"/>
    <property type="match status" value="1"/>
</dbReference>
<organism evidence="4 5">
    <name type="scientific">Dactylosporangium salmoneum</name>
    <dbReference type="NCBI Taxonomy" id="53361"/>
    <lineage>
        <taxon>Bacteria</taxon>
        <taxon>Bacillati</taxon>
        <taxon>Actinomycetota</taxon>
        <taxon>Actinomycetes</taxon>
        <taxon>Micromonosporales</taxon>
        <taxon>Micromonosporaceae</taxon>
        <taxon>Dactylosporangium</taxon>
    </lineage>
</organism>
<dbReference type="InterPro" id="IPR020476">
    <property type="entry name" value="Nudix_hydrolase"/>
</dbReference>
<evidence type="ECO:0000259" key="3">
    <source>
        <dbReference type="PROSITE" id="PS51462"/>
    </source>
</evidence>
<dbReference type="Proteomes" id="UP001501444">
    <property type="component" value="Unassembled WGS sequence"/>
</dbReference>
<dbReference type="PRINTS" id="PR00502">
    <property type="entry name" value="NUDIXFAMILY"/>
</dbReference>
<keyword evidence="2" id="KW-0378">Hydrolase</keyword>
<dbReference type="PANTHER" id="PTHR43046:SF14">
    <property type="entry name" value="MUTT_NUDIX FAMILY PROTEIN"/>
    <property type="match status" value="1"/>
</dbReference>
<evidence type="ECO:0000256" key="1">
    <source>
        <dbReference type="ARBA" id="ARBA00001946"/>
    </source>
</evidence>
<dbReference type="PROSITE" id="PS51462">
    <property type="entry name" value="NUDIX"/>
    <property type="match status" value="1"/>
</dbReference>
<dbReference type="PANTHER" id="PTHR43046">
    <property type="entry name" value="GDP-MANNOSE MANNOSYL HYDROLASE"/>
    <property type="match status" value="1"/>
</dbReference>
<gene>
    <name evidence="4" type="ORF">GCM10010170_025110</name>
</gene>
<evidence type="ECO:0000313" key="4">
    <source>
        <dbReference type="EMBL" id="GAA2341542.1"/>
    </source>
</evidence>
<name>A0ABP5SYB7_9ACTN</name>
<dbReference type="Pfam" id="PF00293">
    <property type="entry name" value="NUDIX"/>
    <property type="match status" value="1"/>
</dbReference>
<feature type="domain" description="Nudix hydrolase" evidence="3">
    <location>
        <begin position="13"/>
        <end position="170"/>
    </location>
</feature>
<evidence type="ECO:0000256" key="2">
    <source>
        <dbReference type="ARBA" id="ARBA00022801"/>
    </source>
</evidence>
<comment type="caution">
    <text evidence="4">The sequence shown here is derived from an EMBL/GenBank/DDBJ whole genome shotgun (WGS) entry which is preliminary data.</text>
</comment>
<accession>A0ABP5SYB7</accession>
<evidence type="ECO:0000313" key="5">
    <source>
        <dbReference type="Proteomes" id="UP001501444"/>
    </source>
</evidence>
<dbReference type="SUPFAM" id="SSF55811">
    <property type="entry name" value="Nudix"/>
    <property type="match status" value="1"/>
</dbReference>
<reference evidence="5" key="1">
    <citation type="journal article" date="2019" name="Int. J. Syst. Evol. Microbiol.">
        <title>The Global Catalogue of Microorganisms (GCM) 10K type strain sequencing project: providing services to taxonomists for standard genome sequencing and annotation.</title>
        <authorList>
            <consortium name="The Broad Institute Genomics Platform"/>
            <consortium name="The Broad Institute Genome Sequencing Center for Infectious Disease"/>
            <person name="Wu L."/>
            <person name="Ma J."/>
        </authorList>
    </citation>
    <scope>NUCLEOTIDE SEQUENCE [LARGE SCALE GENOMIC DNA]</scope>
    <source>
        <strain evidence="5">JCM 3272</strain>
    </source>
</reference>
<protein>
    <recommendedName>
        <fullName evidence="3">Nudix hydrolase domain-containing protein</fullName>
    </recommendedName>
</protein>
<dbReference type="InterPro" id="IPR015797">
    <property type="entry name" value="NUDIX_hydrolase-like_dom_sf"/>
</dbReference>
<comment type="cofactor">
    <cofactor evidence="1">
        <name>Mg(2+)</name>
        <dbReference type="ChEBI" id="CHEBI:18420"/>
    </cofactor>
</comment>
<proteinExistence type="predicted"/>
<dbReference type="InterPro" id="IPR000086">
    <property type="entry name" value="NUDIX_hydrolase_dom"/>
</dbReference>
<keyword evidence="5" id="KW-1185">Reference proteome</keyword>